<comment type="caution">
    <text evidence="1">The sequence shown here is derived from an EMBL/GenBank/DDBJ whole genome shotgun (WGS) entry which is preliminary data.</text>
</comment>
<accession>A0A2P4Z7M0</accession>
<evidence type="ECO:0000313" key="2">
    <source>
        <dbReference type="Proteomes" id="UP000054821"/>
    </source>
</evidence>
<protein>
    <submittedName>
        <fullName evidence="1">Uncharacterized protein</fullName>
    </submittedName>
</protein>
<sequence length="42" mass="4797">MLWTPLSSSDCGLNHCIITHEAYYKTINLQLDADHSLLHTLK</sequence>
<organism evidence="1 2">
    <name type="scientific">Trichoderma gamsii</name>
    <dbReference type="NCBI Taxonomy" id="398673"/>
    <lineage>
        <taxon>Eukaryota</taxon>
        <taxon>Fungi</taxon>
        <taxon>Dikarya</taxon>
        <taxon>Ascomycota</taxon>
        <taxon>Pezizomycotina</taxon>
        <taxon>Sordariomycetes</taxon>
        <taxon>Hypocreomycetidae</taxon>
        <taxon>Hypocreales</taxon>
        <taxon>Hypocreaceae</taxon>
        <taxon>Trichoderma</taxon>
    </lineage>
</organism>
<dbReference type="GeneID" id="36347943"/>
<gene>
    <name evidence="1" type="ORF">TGAM01_v210837</name>
</gene>
<reference evidence="1 2" key="1">
    <citation type="journal article" date="2016" name="Genome Announc.">
        <title>Draft Whole-Genome Sequence of Trichoderma gamsii T6085, a Promising Biocontrol Agent of Fusarium Head Blight on Wheat.</title>
        <authorList>
            <person name="Baroncelli R."/>
            <person name="Zapparata A."/>
            <person name="Piaggeschi G."/>
            <person name="Sarrocco S."/>
            <person name="Vannacci G."/>
        </authorList>
    </citation>
    <scope>NUCLEOTIDE SEQUENCE [LARGE SCALE GENOMIC DNA]</scope>
    <source>
        <strain evidence="1 2">T6085</strain>
    </source>
</reference>
<dbReference type="RefSeq" id="XP_024404367.1">
    <property type="nucleotide sequence ID" value="XM_024550886.1"/>
</dbReference>
<dbReference type="EMBL" id="JPDN02000074">
    <property type="protein sequence ID" value="PON20286.1"/>
    <property type="molecule type" value="Genomic_DNA"/>
</dbReference>
<dbReference type="AlphaFoldDB" id="A0A2P4Z7M0"/>
<name>A0A2P4Z7M0_9HYPO</name>
<dbReference type="Proteomes" id="UP000054821">
    <property type="component" value="Unassembled WGS sequence"/>
</dbReference>
<evidence type="ECO:0000313" key="1">
    <source>
        <dbReference type="EMBL" id="PON20286.1"/>
    </source>
</evidence>
<keyword evidence="2" id="KW-1185">Reference proteome</keyword>
<proteinExistence type="predicted"/>